<reference evidence="1" key="1">
    <citation type="journal article" date="2020" name="Nature">
        <title>Giant virus diversity and host interactions through global metagenomics.</title>
        <authorList>
            <person name="Schulz F."/>
            <person name="Roux S."/>
            <person name="Paez-Espino D."/>
            <person name="Jungbluth S."/>
            <person name="Walsh D.A."/>
            <person name="Denef V.J."/>
            <person name="McMahon K.D."/>
            <person name="Konstantinidis K.T."/>
            <person name="Eloe-Fadrosh E.A."/>
            <person name="Kyrpides N.C."/>
            <person name="Woyke T."/>
        </authorList>
    </citation>
    <scope>NUCLEOTIDE SEQUENCE</scope>
    <source>
        <strain evidence="1">GVMAG-M-3300023184-190</strain>
    </source>
</reference>
<protein>
    <submittedName>
        <fullName evidence="1">Uncharacterized protein</fullName>
    </submittedName>
</protein>
<proteinExistence type="predicted"/>
<organism evidence="1">
    <name type="scientific">viral metagenome</name>
    <dbReference type="NCBI Taxonomy" id="1070528"/>
    <lineage>
        <taxon>unclassified sequences</taxon>
        <taxon>metagenomes</taxon>
        <taxon>organismal metagenomes</taxon>
    </lineage>
</organism>
<accession>A0A6C0I4C2</accession>
<name>A0A6C0I4C2_9ZZZZ</name>
<dbReference type="AlphaFoldDB" id="A0A6C0I4C2"/>
<sequence length="45" mass="5418">MFRVGPDFTTICENRNKFIGEFSIKKYWVTKKRKKTNSARYRNSA</sequence>
<evidence type="ECO:0000313" key="1">
    <source>
        <dbReference type="EMBL" id="QHT87245.1"/>
    </source>
</evidence>
<dbReference type="EMBL" id="MN740085">
    <property type="protein sequence ID" value="QHT87245.1"/>
    <property type="molecule type" value="Genomic_DNA"/>
</dbReference>